<dbReference type="AlphaFoldDB" id="A0A133PPC7"/>
<comment type="caution">
    <text evidence="3">The sequence shown here is derived from an EMBL/GenBank/DDBJ whole genome shotgun (WGS) entry which is preliminary data.</text>
</comment>
<dbReference type="SUPFAM" id="SSF56059">
    <property type="entry name" value="Glutathione synthetase ATP-binding domain-like"/>
    <property type="match status" value="1"/>
</dbReference>
<dbReference type="InterPro" id="IPR011761">
    <property type="entry name" value="ATP-grasp"/>
</dbReference>
<keyword evidence="1" id="KW-0067">ATP-binding</keyword>
<evidence type="ECO:0000313" key="3">
    <source>
        <dbReference type="EMBL" id="KXA30497.1"/>
    </source>
</evidence>
<dbReference type="Proteomes" id="UP000070174">
    <property type="component" value="Unassembled WGS sequence"/>
</dbReference>
<feature type="domain" description="ATP-grasp" evidence="2">
    <location>
        <begin position="137"/>
        <end position="335"/>
    </location>
</feature>
<name>A0A133PPC7_9FIRM</name>
<evidence type="ECO:0000259" key="2">
    <source>
        <dbReference type="PROSITE" id="PS50975"/>
    </source>
</evidence>
<sequence>MDKRRNMKNISRDIIKKYNVKFVILGSDENAYGIARILNDNYGLISTVFCQKPLPATDNSKILDRRVIENFSDNEVFVSEMIKFAEANKDANLITIPCGDEYSKLLSNNKEKIKDYYKFNTPSTDLNNRLENKIDFYNSCEELGIPYPKFAIINSSKEIEGLDLQFPLILKPNDSISYVKLSFPNKYKVYTIYDYAELESVVKTIYDYNHYEGTMLVQEFIPGPASNQASFNVYCDKNGKVRMMVYGQILLADPLPLRIGNNDAIYTRYMPELYKFYKEKLESIHYTGYSNIDLKYDPRDNTFKAFEMNLRLPQSHYFMAAGGVNVLDFYIRDLLDLGFEEEVYYHKETSKIWMNAHPKLLKEYTNEKYHKTIDELLKNGYEFTINNRKDFSISRKITYLKRKYGSIKHYKMYYKLEK</sequence>
<organism evidence="3">
    <name type="scientific">Peptoniphilus harei</name>
    <dbReference type="NCBI Taxonomy" id="54005"/>
    <lineage>
        <taxon>Bacteria</taxon>
        <taxon>Bacillati</taxon>
        <taxon>Bacillota</taxon>
        <taxon>Tissierellia</taxon>
        <taxon>Tissierellales</taxon>
        <taxon>Peptoniphilaceae</taxon>
        <taxon>Peptoniphilus</taxon>
    </lineage>
</organism>
<evidence type="ECO:0000256" key="1">
    <source>
        <dbReference type="PROSITE-ProRule" id="PRU00409"/>
    </source>
</evidence>
<dbReference type="GO" id="GO:0005524">
    <property type="term" value="F:ATP binding"/>
    <property type="evidence" value="ECO:0007669"/>
    <property type="project" value="UniProtKB-UniRule"/>
</dbReference>
<dbReference type="EMBL" id="LRQE01000025">
    <property type="protein sequence ID" value="KXA30497.1"/>
    <property type="molecule type" value="Genomic_DNA"/>
</dbReference>
<dbReference type="Gene3D" id="3.30.470.20">
    <property type="entry name" value="ATP-grasp fold, B domain"/>
    <property type="match status" value="1"/>
</dbReference>
<keyword evidence="1" id="KW-0547">Nucleotide-binding</keyword>
<protein>
    <recommendedName>
        <fullName evidence="2">ATP-grasp domain-containing protein</fullName>
    </recommendedName>
</protein>
<gene>
    <name evidence="3" type="ORF">HMPREF3229_00960</name>
</gene>
<dbReference type="PATRIC" id="fig|54005.3.peg.945"/>
<proteinExistence type="predicted"/>
<dbReference type="GO" id="GO:0046872">
    <property type="term" value="F:metal ion binding"/>
    <property type="evidence" value="ECO:0007669"/>
    <property type="project" value="InterPro"/>
</dbReference>
<reference evidence="3 4" key="1">
    <citation type="submission" date="2016-01" db="EMBL/GenBank/DDBJ databases">
        <authorList>
            <person name="Oliw E.H."/>
        </authorList>
    </citation>
    <scope>NUCLEOTIDE SEQUENCE [LARGE SCALE GENOMIC DNA]</scope>
    <source>
        <strain evidence="3 4">CMW7756A</strain>
    </source>
</reference>
<dbReference type="PROSITE" id="PS50975">
    <property type="entry name" value="ATP_GRASP"/>
    <property type="match status" value="1"/>
</dbReference>
<evidence type="ECO:0000313" key="4">
    <source>
        <dbReference type="Proteomes" id="UP000070174"/>
    </source>
</evidence>
<accession>A0A133PPC7</accession>